<evidence type="ECO:0000313" key="3">
    <source>
        <dbReference type="EMBL" id="TNJ45414.1"/>
    </source>
</evidence>
<comment type="caution">
    <text evidence="3">The sequence shown here is derived from an EMBL/GenBank/DDBJ whole genome shotgun (WGS) entry which is preliminary data.</text>
</comment>
<dbReference type="InterPro" id="IPR011335">
    <property type="entry name" value="Restrct_endonuc-II-like"/>
</dbReference>
<evidence type="ECO:0000313" key="4">
    <source>
        <dbReference type="Proteomes" id="UP000308713"/>
    </source>
</evidence>
<gene>
    <name evidence="3" type="ORF">FGF67_06810</name>
</gene>
<name>A0A5C4SPT1_9FLAO</name>
<evidence type="ECO:0000256" key="1">
    <source>
        <dbReference type="ARBA" id="ARBA00006738"/>
    </source>
</evidence>
<keyword evidence="4" id="KW-1185">Reference proteome</keyword>
<comment type="similarity">
    <text evidence="1 2">Belongs to the UPF0102 family.</text>
</comment>
<dbReference type="CDD" id="cd20736">
    <property type="entry name" value="PoNe_Nuclease"/>
    <property type="match status" value="1"/>
</dbReference>
<dbReference type="AlphaFoldDB" id="A0A5C4SPT1"/>
<dbReference type="Pfam" id="PF02021">
    <property type="entry name" value="UPF0102"/>
    <property type="match status" value="1"/>
</dbReference>
<keyword evidence="3" id="KW-0378">Hydrolase</keyword>
<dbReference type="Proteomes" id="UP000308713">
    <property type="component" value="Unassembled WGS sequence"/>
</dbReference>
<dbReference type="PANTHER" id="PTHR34039">
    <property type="entry name" value="UPF0102 PROTEIN YRAN"/>
    <property type="match status" value="1"/>
</dbReference>
<dbReference type="HAMAP" id="MF_00048">
    <property type="entry name" value="UPF0102"/>
    <property type="match status" value="1"/>
</dbReference>
<dbReference type="RefSeq" id="WP_139696049.1">
    <property type="nucleotide sequence ID" value="NZ_CP074074.1"/>
</dbReference>
<dbReference type="GO" id="GO:0004519">
    <property type="term" value="F:endonuclease activity"/>
    <property type="evidence" value="ECO:0007669"/>
    <property type="project" value="UniProtKB-KW"/>
</dbReference>
<dbReference type="Gene3D" id="3.40.1350.10">
    <property type="match status" value="1"/>
</dbReference>
<dbReference type="SUPFAM" id="SSF52980">
    <property type="entry name" value="Restriction endonuclease-like"/>
    <property type="match status" value="1"/>
</dbReference>
<keyword evidence="3" id="KW-0255">Endonuclease</keyword>
<proteinExistence type="inferred from homology"/>
<dbReference type="InterPro" id="IPR011856">
    <property type="entry name" value="tRNA_endonuc-like_dom_sf"/>
</dbReference>
<dbReference type="OrthoDB" id="9802516at2"/>
<keyword evidence="3" id="KW-0540">Nuclease</keyword>
<dbReference type="InterPro" id="IPR003509">
    <property type="entry name" value="UPF0102_YraN-like"/>
</dbReference>
<reference evidence="3 4" key="1">
    <citation type="submission" date="2019-05" db="EMBL/GenBank/DDBJ databases">
        <title>Tamlana fucoidanivorans sp. nov., isolated from the surface of algae collected from Fujian province in China.</title>
        <authorList>
            <person name="Li J."/>
        </authorList>
    </citation>
    <scope>NUCLEOTIDE SEQUENCE [LARGE SCALE GENOMIC DNA]</scope>
    <source>
        <strain evidence="3 4">CW2-9</strain>
    </source>
</reference>
<dbReference type="GO" id="GO:0003676">
    <property type="term" value="F:nucleic acid binding"/>
    <property type="evidence" value="ECO:0007669"/>
    <property type="project" value="InterPro"/>
</dbReference>
<accession>A0A5C4SPT1</accession>
<dbReference type="EMBL" id="VDCS01000005">
    <property type="protein sequence ID" value="TNJ45414.1"/>
    <property type="molecule type" value="Genomic_DNA"/>
</dbReference>
<protein>
    <recommendedName>
        <fullName evidence="2">UPF0102 protein FGF67_06810</fullName>
    </recommendedName>
</protein>
<evidence type="ECO:0000256" key="2">
    <source>
        <dbReference type="HAMAP-Rule" id="MF_00048"/>
    </source>
</evidence>
<sequence>MAKHNDLGKKGEQLAVDYLIDKQYEIMARNYRFDKAEVDIIAKINNTLAIIEVKTRSGTDFGNPQDFVKPNQIKNLVKAVNEYVIVNALDVDVRFDIIAIVKTSNNTFDIEHLQNAFYHF</sequence>
<organism evidence="3 4">
    <name type="scientific">Allotamlana fucoidanivorans</name>
    <dbReference type="NCBI Taxonomy" id="2583814"/>
    <lineage>
        <taxon>Bacteria</taxon>
        <taxon>Pseudomonadati</taxon>
        <taxon>Bacteroidota</taxon>
        <taxon>Flavobacteriia</taxon>
        <taxon>Flavobacteriales</taxon>
        <taxon>Flavobacteriaceae</taxon>
        <taxon>Allotamlana</taxon>
    </lineage>
</organism>
<dbReference type="PANTHER" id="PTHR34039:SF1">
    <property type="entry name" value="UPF0102 PROTEIN YRAN"/>
    <property type="match status" value="1"/>
</dbReference>